<keyword evidence="3" id="KW-1185">Reference proteome</keyword>
<organism evidence="2 3">
    <name type="scientific">Metallosphaera hakonensis JCM 8857 = DSM 7519</name>
    <dbReference type="NCBI Taxonomy" id="1293036"/>
    <lineage>
        <taxon>Archaea</taxon>
        <taxon>Thermoproteota</taxon>
        <taxon>Thermoprotei</taxon>
        <taxon>Sulfolobales</taxon>
        <taxon>Sulfolobaceae</taxon>
        <taxon>Metallosphaera</taxon>
    </lineage>
</organism>
<dbReference type="SUPFAM" id="SSF88723">
    <property type="entry name" value="PIN domain-like"/>
    <property type="match status" value="1"/>
</dbReference>
<dbReference type="InterPro" id="IPR002716">
    <property type="entry name" value="PIN_dom"/>
</dbReference>
<dbReference type="EMBL" id="CP029287">
    <property type="protein sequence ID" value="AWS00388.1"/>
    <property type="molecule type" value="Genomic_DNA"/>
</dbReference>
<gene>
    <name evidence="2" type="ORF">DFR87_12680</name>
</gene>
<dbReference type="OrthoDB" id="21373at2157"/>
<dbReference type="RefSeq" id="WP_110369658.1">
    <property type="nucleotide sequence ID" value="NZ_BBBA01000034.1"/>
</dbReference>
<accession>A0A2U9IWY3</accession>
<dbReference type="Proteomes" id="UP000247586">
    <property type="component" value="Chromosome"/>
</dbReference>
<proteinExistence type="predicted"/>
<name>A0A2U9IWY3_9CREN</name>
<reference evidence="3" key="3">
    <citation type="submission" date="2020-03" db="EMBL/GenBank/DDBJ databases">
        <title>Sequencing and Assembly of Multiple Reported Metal-Biooxidizing Members of the Extremely Thermoacidophilic Archaeal Family Sulfolobaceae.</title>
        <authorList>
            <person name="Counts J.A."/>
            <person name="Kelly R.M."/>
        </authorList>
    </citation>
    <scope>NUCLEOTIDE SEQUENCE [LARGE SCALE GENOMIC DNA]</scope>
    <source>
        <strain evidence="3">HO1-1</strain>
    </source>
</reference>
<dbReference type="AlphaFoldDB" id="A0A2U9IWY3"/>
<dbReference type="Gene3D" id="3.40.50.1010">
    <property type="entry name" value="5'-nuclease"/>
    <property type="match status" value="1"/>
</dbReference>
<evidence type="ECO:0000313" key="2">
    <source>
        <dbReference type="EMBL" id="AWS00388.1"/>
    </source>
</evidence>
<dbReference type="Pfam" id="PF01850">
    <property type="entry name" value="PIN"/>
    <property type="match status" value="1"/>
</dbReference>
<protein>
    <recommendedName>
        <fullName evidence="1">PIN domain-containing protein</fullName>
    </recommendedName>
</protein>
<dbReference type="InterPro" id="IPR029060">
    <property type="entry name" value="PIN-like_dom_sf"/>
</dbReference>
<evidence type="ECO:0000259" key="1">
    <source>
        <dbReference type="Pfam" id="PF01850"/>
    </source>
</evidence>
<evidence type="ECO:0000313" key="3">
    <source>
        <dbReference type="Proteomes" id="UP000247586"/>
    </source>
</evidence>
<reference evidence="3" key="2">
    <citation type="submission" date="2020-03" db="EMBL/GenBank/DDBJ databases">
        <title>Complete Genome Sequences of Extremely Thermoacidophilic, Metal-Mobilizing Type-Strain Members of the Archaeal Family Sulfolobaceae: Acidianus brierleyi DSM-1651T, Acidianus sulfidivorans DSM-18786T, Metallosphaera hakonensis DSM-7519T, and Metallosphaera prunae DSM-10039T.</title>
        <authorList>
            <person name="Counts J.A."/>
            <person name="Kelly R.M."/>
        </authorList>
    </citation>
    <scope>NUCLEOTIDE SEQUENCE [LARGE SCALE GENOMIC DNA]</scope>
    <source>
        <strain evidence="3">HO1-1</strain>
    </source>
</reference>
<dbReference type="KEGG" id="mhk:DFR87_12680"/>
<feature type="domain" description="PIN" evidence="1">
    <location>
        <begin position="6"/>
        <end position="85"/>
    </location>
</feature>
<sequence length="88" mass="10080">MTFFQLIVILLRLTREGKKEIMRKVAEALSGLNVGFIHLDPGELHKVYDIAKRYGLDFEDAIHYYCSLSVNAEMISNDSDLKKLGTKF</sequence>
<reference evidence="2 3" key="1">
    <citation type="submission" date="2018-05" db="EMBL/GenBank/DDBJ databases">
        <title>Complete Genome Sequences of Extremely Thermoacidophilic, Metal-Mobilizing Type-Strain Members of the Archaeal Family Sulfolobaceae: Acidianus brierleyi DSM-1651T, Acidianus sulfidivorans DSM-18786T, Metallosphaera hakonensis DSM-7519T, and Metallosphaera prunae DSM-10039T.</title>
        <authorList>
            <person name="Counts J.A."/>
            <person name="Kelly R.M."/>
        </authorList>
    </citation>
    <scope>NUCLEOTIDE SEQUENCE [LARGE SCALE GENOMIC DNA]</scope>
    <source>
        <strain evidence="2 3">HO1-1</strain>
    </source>
</reference>